<evidence type="ECO:0000256" key="7">
    <source>
        <dbReference type="SAM" id="Phobius"/>
    </source>
</evidence>
<evidence type="ECO:0000256" key="6">
    <source>
        <dbReference type="SAM" id="MobiDB-lite"/>
    </source>
</evidence>
<dbReference type="PANTHER" id="PTHR17920">
    <property type="entry name" value="TRANSMEMBRANE AND COILED-COIL DOMAIN-CONTAINING PROTEIN 4 TMCO4"/>
    <property type="match status" value="1"/>
</dbReference>
<feature type="region of interest" description="Disordered" evidence="6">
    <location>
        <begin position="632"/>
        <end position="770"/>
    </location>
</feature>
<accession>A0A2C5Z2D0</accession>
<sequence>MAPLCADPRQVVIALDMASRQRLLKLIDHVISVMMMQLETPSHELGTLSTDNETNSPASDPEQQDASQHKLGNQQPTAKTHQQSKAIQQAALEHLEAWRDEFLPRLKEILKVQDDAKIVAERRKRRIAMDKKSLETPEDGEDLMSFGDVQINKSDDLTSLQTLYPPVPTDLSTLASQDRKEALSSVLLLLLATGKYSAYSRTLLLYLASSLELPQTFVNNEEAEIASSLLESSAADKAGKEPMSAEAEAAKRRNDNKFSRYWKVGLASVAGAAVIGVTGGLAAPLVAGAIGGIMGGVGLGGVASFLGIFWMNSALVGALFGAYGAKMTGEMMDSYAKEVEDFSFIPLDHHGVDSESKPTPQQRRLRVTIGINGWLNSESDVTKPWRVLGPDTEVFALRYEMKSLLALGSALQDLVHSFAWRALKVEVIKRTVLATLWAALWPIQVLAAATSIDNPFSRARNRSRKAGHLLADALINRVQGERPVTLVGYSLGAAAIHACLQSLAQRRAFGLVASVVLIGAPAPSSPAHWHSLRYVVSGSVFNVFSENDMLLGLVYRVHSLELGVAGLQPIESVPGVVNVNLSDRVSGHLRYASLTGEILRQCGFVGVLAGAEIEQDDVIRMKHNHAQGKLVNIDDDDAGYDAPACSPGPSTKGNEASNETLTHGLDRLNISPAGSSPPPSTARVDSAPPWTIPRKPVPSQQPQASQTKATQLPPQPTTSHAESSTSQRPFKAKKQTRRPLTPDTDTSDTDGSDNLEYTPIVMEDRGGDDD</sequence>
<reference evidence="8 9" key="1">
    <citation type="submission" date="2017-06" db="EMBL/GenBank/DDBJ databases">
        <title>Ant-infecting Ophiocordyceps genomes reveal a high diversity of potential behavioral manipulation genes and a possible major role for enterotoxins.</title>
        <authorList>
            <person name="De Bekker C."/>
            <person name="Evans H.C."/>
            <person name="Brachmann A."/>
            <person name="Hughes D.P."/>
        </authorList>
    </citation>
    <scope>NUCLEOTIDE SEQUENCE [LARGE SCALE GENOMIC DNA]</scope>
    <source>
        <strain evidence="8 9">1348a</strain>
    </source>
</reference>
<feature type="compositionally biased region" description="Polar residues" evidence="6">
    <location>
        <begin position="648"/>
        <end position="661"/>
    </location>
</feature>
<evidence type="ECO:0000256" key="2">
    <source>
        <dbReference type="ARBA" id="ARBA00009824"/>
    </source>
</evidence>
<evidence type="ECO:0000313" key="8">
    <source>
        <dbReference type="EMBL" id="PHH75985.1"/>
    </source>
</evidence>
<keyword evidence="9" id="KW-1185">Reference proteome</keyword>
<gene>
    <name evidence="8" type="ORF">CDD82_4197</name>
</gene>
<feature type="transmembrane region" description="Helical" evidence="7">
    <location>
        <begin position="431"/>
        <end position="452"/>
    </location>
</feature>
<comment type="similarity">
    <text evidence="2">Belongs to the TMCO4 family.</text>
</comment>
<proteinExistence type="inferred from homology"/>
<protein>
    <submittedName>
        <fullName evidence="8">Uncharacterized protein</fullName>
    </submittedName>
</protein>
<feature type="transmembrane region" description="Helical" evidence="7">
    <location>
        <begin position="302"/>
        <end position="325"/>
    </location>
</feature>
<feature type="compositionally biased region" description="Polar residues" evidence="6">
    <location>
        <begin position="698"/>
        <end position="728"/>
    </location>
</feature>
<evidence type="ECO:0000256" key="1">
    <source>
        <dbReference type="ARBA" id="ARBA00004141"/>
    </source>
</evidence>
<name>A0A2C5Z2D0_9HYPO</name>
<comment type="subcellular location">
    <subcellularLocation>
        <location evidence="1">Membrane</location>
        <topology evidence="1">Multi-pass membrane protein</topology>
    </subcellularLocation>
</comment>
<evidence type="ECO:0000313" key="9">
    <source>
        <dbReference type="Proteomes" id="UP000224854"/>
    </source>
</evidence>
<evidence type="ECO:0000256" key="4">
    <source>
        <dbReference type="ARBA" id="ARBA00022989"/>
    </source>
</evidence>
<dbReference type="SUPFAM" id="SSF53474">
    <property type="entry name" value="alpha/beta-Hydrolases"/>
    <property type="match status" value="1"/>
</dbReference>
<feature type="compositionally biased region" description="Polar residues" evidence="6">
    <location>
        <begin position="64"/>
        <end position="86"/>
    </location>
</feature>
<dbReference type="GO" id="GO:0016020">
    <property type="term" value="C:membrane"/>
    <property type="evidence" value="ECO:0007669"/>
    <property type="project" value="UniProtKB-SubCell"/>
</dbReference>
<dbReference type="EMBL" id="NJEU01000341">
    <property type="protein sequence ID" value="PHH75985.1"/>
    <property type="molecule type" value="Genomic_DNA"/>
</dbReference>
<keyword evidence="4 7" id="KW-1133">Transmembrane helix</keyword>
<organism evidence="8 9">
    <name type="scientific">Ophiocordyceps australis</name>
    <dbReference type="NCBI Taxonomy" id="1399860"/>
    <lineage>
        <taxon>Eukaryota</taxon>
        <taxon>Fungi</taxon>
        <taxon>Dikarya</taxon>
        <taxon>Ascomycota</taxon>
        <taxon>Pezizomycotina</taxon>
        <taxon>Sordariomycetes</taxon>
        <taxon>Hypocreomycetidae</taxon>
        <taxon>Hypocreales</taxon>
        <taxon>Ophiocordycipitaceae</taxon>
        <taxon>Ophiocordyceps</taxon>
    </lineage>
</organism>
<dbReference type="PANTHER" id="PTHR17920:SF22">
    <property type="entry name" value="DUF726 DOMAIN PROTEIN (AFU_ORTHOLOGUE AFUA_2G12860)"/>
    <property type="match status" value="1"/>
</dbReference>
<dbReference type="InterPro" id="IPR007941">
    <property type="entry name" value="DUF726"/>
</dbReference>
<dbReference type="InterPro" id="IPR029058">
    <property type="entry name" value="AB_hydrolase_fold"/>
</dbReference>
<comment type="caution">
    <text evidence="8">The sequence shown here is derived from an EMBL/GenBank/DDBJ whole genome shotgun (WGS) entry which is preliminary data.</text>
</comment>
<evidence type="ECO:0000256" key="5">
    <source>
        <dbReference type="ARBA" id="ARBA00023136"/>
    </source>
</evidence>
<dbReference type="Pfam" id="PF05277">
    <property type="entry name" value="DUF726"/>
    <property type="match status" value="1"/>
</dbReference>
<keyword evidence="3 7" id="KW-0812">Transmembrane</keyword>
<feature type="region of interest" description="Disordered" evidence="6">
    <location>
        <begin position="45"/>
        <end position="86"/>
    </location>
</feature>
<feature type="transmembrane region" description="Helical" evidence="7">
    <location>
        <begin position="261"/>
        <end position="290"/>
    </location>
</feature>
<dbReference type="OrthoDB" id="277931at2759"/>
<evidence type="ECO:0000256" key="3">
    <source>
        <dbReference type="ARBA" id="ARBA00022692"/>
    </source>
</evidence>
<keyword evidence="5 7" id="KW-0472">Membrane</keyword>
<dbReference type="Proteomes" id="UP000224854">
    <property type="component" value="Unassembled WGS sequence"/>
</dbReference>
<dbReference type="Gene3D" id="3.40.50.1820">
    <property type="entry name" value="alpha/beta hydrolase"/>
    <property type="match status" value="1"/>
</dbReference>
<feature type="compositionally biased region" description="Polar residues" evidence="6">
    <location>
        <begin position="47"/>
        <end position="58"/>
    </location>
</feature>
<dbReference type="AlphaFoldDB" id="A0A2C5Z2D0"/>